<feature type="transmembrane region" description="Helical" evidence="1">
    <location>
        <begin position="6"/>
        <end position="26"/>
    </location>
</feature>
<accession>A0AAW2DF95</accession>
<evidence type="ECO:0000313" key="2">
    <source>
        <dbReference type="EMBL" id="KAL0007771.1"/>
    </source>
</evidence>
<keyword evidence="1" id="KW-1133">Transmembrane helix</keyword>
<evidence type="ECO:0000313" key="3">
    <source>
        <dbReference type="Proteomes" id="UP001459277"/>
    </source>
</evidence>
<sequence length="136" mass="15550">MVSSTQILTFLPTLCFLTQLFLPLFLRPRRRALSCPHPPREDSWLELLRHLQRLVVQALGAQIKGARPDVVFHFETKANVVRMEFVKIFIKFDYKVVVEAKGSARGLCMLWKEGLSISEGLDQTSSFGCWIPKGVF</sequence>
<dbReference type="Proteomes" id="UP001459277">
    <property type="component" value="Unassembled WGS sequence"/>
</dbReference>
<dbReference type="EMBL" id="JAZDWU010000003">
    <property type="protein sequence ID" value="KAL0007771.1"/>
    <property type="molecule type" value="Genomic_DNA"/>
</dbReference>
<keyword evidence="1" id="KW-0812">Transmembrane</keyword>
<protein>
    <submittedName>
        <fullName evidence="2">Uncharacterized protein</fullName>
    </submittedName>
</protein>
<comment type="caution">
    <text evidence="2">The sequence shown here is derived from an EMBL/GenBank/DDBJ whole genome shotgun (WGS) entry which is preliminary data.</text>
</comment>
<gene>
    <name evidence="2" type="ORF">SO802_009273</name>
</gene>
<name>A0AAW2DF95_9ROSI</name>
<evidence type="ECO:0000256" key="1">
    <source>
        <dbReference type="SAM" id="Phobius"/>
    </source>
</evidence>
<keyword evidence="1" id="KW-0472">Membrane</keyword>
<proteinExistence type="predicted"/>
<reference evidence="2 3" key="1">
    <citation type="submission" date="2024-01" db="EMBL/GenBank/DDBJ databases">
        <title>A telomere-to-telomere, gap-free genome of sweet tea (Lithocarpus litseifolius).</title>
        <authorList>
            <person name="Zhou J."/>
        </authorList>
    </citation>
    <scope>NUCLEOTIDE SEQUENCE [LARGE SCALE GENOMIC DNA]</scope>
    <source>
        <strain evidence="2">Zhou-2022a</strain>
        <tissue evidence="2">Leaf</tissue>
    </source>
</reference>
<organism evidence="2 3">
    <name type="scientific">Lithocarpus litseifolius</name>
    <dbReference type="NCBI Taxonomy" id="425828"/>
    <lineage>
        <taxon>Eukaryota</taxon>
        <taxon>Viridiplantae</taxon>
        <taxon>Streptophyta</taxon>
        <taxon>Embryophyta</taxon>
        <taxon>Tracheophyta</taxon>
        <taxon>Spermatophyta</taxon>
        <taxon>Magnoliopsida</taxon>
        <taxon>eudicotyledons</taxon>
        <taxon>Gunneridae</taxon>
        <taxon>Pentapetalae</taxon>
        <taxon>rosids</taxon>
        <taxon>fabids</taxon>
        <taxon>Fagales</taxon>
        <taxon>Fagaceae</taxon>
        <taxon>Lithocarpus</taxon>
    </lineage>
</organism>
<keyword evidence="3" id="KW-1185">Reference proteome</keyword>
<dbReference type="AlphaFoldDB" id="A0AAW2DF95"/>